<dbReference type="Pfam" id="PF03462">
    <property type="entry name" value="PCRF"/>
    <property type="match status" value="1"/>
</dbReference>
<comment type="similarity">
    <text evidence="3 7">Belongs to the prokaryotic/mitochondrial release factor family.</text>
</comment>
<evidence type="ECO:0000256" key="5">
    <source>
        <dbReference type="ARBA" id="ARBA00022490"/>
    </source>
</evidence>
<proteinExistence type="inferred from homology"/>
<dbReference type="FunFam" id="3.30.160.20:FF:000004">
    <property type="entry name" value="Peptide chain release factor 1"/>
    <property type="match status" value="1"/>
</dbReference>
<dbReference type="InterPro" id="IPR004373">
    <property type="entry name" value="RF-1"/>
</dbReference>
<dbReference type="InterPro" id="IPR000352">
    <property type="entry name" value="Pep_chain_release_fac_I"/>
</dbReference>
<keyword evidence="6 7" id="KW-0648">Protein biosynthesis</keyword>
<dbReference type="PROSITE" id="PS00745">
    <property type="entry name" value="RF_PROK_I"/>
    <property type="match status" value="1"/>
</dbReference>
<dbReference type="GO" id="GO:0016149">
    <property type="term" value="F:translation release factor activity, codon specific"/>
    <property type="evidence" value="ECO:0007669"/>
    <property type="project" value="UniProtKB-UniRule"/>
</dbReference>
<organism evidence="11 12">
    <name type="scientific">Phyllobacterium sophorae</name>
    <dbReference type="NCBI Taxonomy" id="1520277"/>
    <lineage>
        <taxon>Bacteria</taxon>
        <taxon>Pseudomonadati</taxon>
        <taxon>Pseudomonadota</taxon>
        <taxon>Alphaproteobacteria</taxon>
        <taxon>Hyphomicrobiales</taxon>
        <taxon>Phyllobacteriaceae</taxon>
        <taxon>Phyllobacterium</taxon>
    </lineage>
</organism>
<evidence type="ECO:0000256" key="2">
    <source>
        <dbReference type="ARBA" id="ARBA00004496"/>
    </source>
</evidence>
<name>A0A2P7AXX8_9HYPH</name>
<dbReference type="OrthoDB" id="9806673at2"/>
<sequence length="359" mass="39978">MNSIPQDRMDQLLKRFSMMETQMASNPDSDTYVRLASEYSELEPVVAKIRDLVSARSEAADLKSMLNDASTDKDMRELAEAELPEIDARIEELEKDIQVLLLPKDVADQRNAILEIRAGTGGSEAALFGGDLFRMYERYAASNGWRVELISASDGEAGGYKEVIAMVSGKGVFAKLKFESGVHRVQRVPDTEASGRIHTSAATVAVLPEAEEIDIDIRPDDIRIDTMRASGSGGQHVNTTDSAVRITHIPSGIVVVQAEKSQHQNRARAMQVLRSRLFDMQRQKADSERSEARRSQVGSGDRSERIRTYNFPQGRVTDHRINLTLYKLDRIMEGDLDELISALISDYQTALLAQMNEGF</sequence>
<dbReference type="InterPro" id="IPR050057">
    <property type="entry name" value="Prokaryotic/Mito_RF"/>
</dbReference>
<dbReference type="PANTHER" id="PTHR43804:SF7">
    <property type="entry name" value="LD18447P"/>
    <property type="match status" value="1"/>
</dbReference>
<comment type="PTM">
    <text evidence="7">Methylated by PrmC. Methylation increases the termination efficiency of RF1.</text>
</comment>
<evidence type="ECO:0000256" key="4">
    <source>
        <dbReference type="ARBA" id="ARBA00022481"/>
    </source>
</evidence>
<dbReference type="Gene3D" id="6.10.140.1950">
    <property type="match status" value="1"/>
</dbReference>
<comment type="function">
    <text evidence="1 7">Peptide chain release factor 1 directs the termination of translation in response to the peptide chain termination codons UAG and UAA.</text>
</comment>
<evidence type="ECO:0000256" key="8">
    <source>
        <dbReference type="NCBIfam" id="TIGR00019"/>
    </source>
</evidence>
<evidence type="ECO:0000313" key="11">
    <source>
        <dbReference type="EMBL" id="PSH59064.1"/>
    </source>
</evidence>
<dbReference type="HAMAP" id="MF_00093">
    <property type="entry name" value="Rel_fac_1"/>
    <property type="match status" value="1"/>
</dbReference>
<comment type="subcellular location">
    <subcellularLocation>
        <location evidence="2 7">Cytoplasm</location>
    </subcellularLocation>
</comment>
<dbReference type="EMBL" id="PGGM01000016">
    <property type="protein sequence ID" value="PSH59064.1"/>
    <property type="molecule type" value="Genomic_DNA"/>
</dbReference>
<feature type="domain" description="Prokaryotic-type class I peptide chain release factors" evidence="10">
    <location>
        <begin position="228"/>
        <end position="244"/>
    </location>
</feature>
<dbReference type="NCBIfam" id="TIGR00019">
    <property type="entry name" value="prfA"/>
    <property type="match status" value="1"/>
</dbReference>
<feature type="compositionally biased region" description="Basic and acidic residues" evidence="9">
    <location>
        <begin position="281"/>
        <end position="294"/>
    </location>
</feature>
<protein>
    <recommendedName>
        <fullName evidence="7 8">Peptide chain release factor 1</fullName>
        <shortName evidence="7">RF-1</shortName>
    </recommendedName>
</protein>
<dbReference type="GO" id="GO:0005829">
    <property type="term" value="C:cytosol"/>
    <property type="evidence" value="ECO:0007669"/>
    <property type="project" value="UniProtKB-ARBA"/>
</dbReference>
<keyword evidence="4 7" id="KW-0488">Methylation</keyword>
<dbReference type="AlphaFoldDB" id="A0A2P7AXX8"/>
<dbReference type="SUPFAM" id="SSF75620">
    <property type="entry name" value="Release factor"/>
    <property type="match status" value="1"/>
</dbReference>
<dbReference type="Proteomes" id="UP000241764">
    <property type="component" value="Unassembled WGS sequence"/>
</dbReference>
<dbReference type="Gene3D" id="3.30.70.1660">
    <property type="match status" value="2"/>
</dbReference>
<evidence type="ECO:0000256" key="7">
    <source>
        <dbReference type="HAMAP-Rule" id="MF_00093"/>
    </source>
</evidence>
<dbReference type="Gene3D" id="3.30.160.20">
    <property type="match status" value="1"/>
</dbReference>
<evidence type="ECO:0000256" key="9">
    <source>
        <dbReference type="SAM" id="MobiDB-lite"/>
    </source>
</evidence>
<evidence type="ECO:0000259" key="10">
    <source>
        <dbReference type="PROSITE" id="PS00745"/>
    </source>
</evidence>
<feature type="region of interest" description="Disordered" evidence="9">
    <location>
        <begin position="281"/>
        <end position="309"/>
    </location>
</feature>
<dbReference type="Pfam" id="PF00472">
    <property type="entry name" value="RF-1"/>
    <property type="match status" value="1"/>
</dbReference>
<keyword evidence="5 7" id="KW-0963">Cytoplasm</keyword>
<dbReference type="SMART" id="SM00937">
    <property type="entry name" value="PCRF"/>
    <property type="match status" value="1"/>
</dbReference>
<keyword evidence="12" id="KW-1185">Reference proteome</keyword>
<evidence type="ECO:0000313" key="12">
    <source>
        <dbReference type="Proteomes" id="UP000241764"/>
    </source>
</evidence>
<reference evidence="12" key="1">
    <citation type="submission" date="2017-11" db="EMBL/GenBank/DDBJ databases">
        <authorList>
            <person name="Kuznetsova I."/>
            <person name="Sazanova A."/>
            <person name="Chirak E."/>
            <person name="Safronova V."/>
            <person name="Willems A."/>
        </authorList>
    </citation>
    <scope>NUCLEOTIDE SEQUENCE [LARGE SCALE GENOMIC DNA]</scope>
    <source>
        <strain evidence="12">CCBAU 03422</strain>
    </source>
</reference>
<dbReference type="FunFam" id="3.30.70.1660:FF:000002">
    <property type="entry name" value="Peptide chain release factor 1"/>
    <property type="match status" value="1"/>
</dbReference>
<evidence type="ECO:0000256" key="6">
    <source>
        <dbReference type="ARBA" id="ARBA00022917"/>
    </source>
</evidence>
<dbReference type="PANTHER" id="PTHR43804">
    <property type="entry name" value="LD18447P"/>
    <property type="match status" value="1"/>
</dbReference>
<dbReference type="RefSeq" id="WP_106666895.1">
    <property type="nucleotide sequence ID" value="NZ_PGGM01000016.1"/>
</dbReference>
<dbReference type="InterPro" id="IPR005139">
    <property type="entry name" value="PCRF"/>
</dbReference>
<accession>A0A2P7AXX8</accession>
<gene>
    <name evidence="7" type="primary">prfA</name>
    <name evidence="11" type="ORF">CU103_25765</name>
</gene>
<dbReference type="FunFam" id="3.30.70.1660:FF:000004">
    <property type="entry name" value="Peptide chain release factor 1"/>
    <property type="match status" value="1"/>
</dbReference>
<evidence type="ECO:0000256" key="3">
    <source>
        <dbReference type="ARBA" id="ARBA00010835"/>
    </source>
</evidence>
<dbReference type="NCBIfam" id="NF001859">
    <property type="entry name" value="PRK00591.1"/>
    <property type="match status" value="1"/>
</dbReference>
<dbReference type="InterPro" id="IPR045853">
    <property type="entry name" value="Pep_chain_release_fac_I_sf"/>
</dbReference>
<evidence type="ECO:0000256" key="1">
    <source>
        <dbReference type="ARBA" id="ARBA00002986"/>
    </source>
</evidence>
<comment type="caution">
    <text evidence="11">The sequence shown here is derived from an EMBL/GenBank/DDBJ whole genome shotgun (WGS) entry which is preliminary data.</text>
</comment>
<feature type="modified residue" description="N5-methylglutamine" evidence="7">
    <location>
        <position position="235"/>
    </location>
</feature>